<gene>
    <name evidence="2" type="ORF">PMAYCL1PPCAC_31808</name>
</gene>
<feature type="chain" id="PRO_5043041167" evidence="1">
    <location>
        <begin position="20"/>
        <end position="131"/>
    </location>
</feature>
<evidence type="ECO:0000256" key="1">
    <source>
        <dbReference type="SAM" id="SignalP"/>
    </source>
</evidence>
<name>A0AAN5DEC5_9BILA</name>
<dbReference type="Proteomes" id="UP001328107">
    <property type="component" value="Unassembled WGS sequence"/>
</dbReference>
<feature type="signal peptide" evidence="1">
    <location>
        <begin position="1"/>
        <end position="19"/>
    </location>
</feature>
<sequence>MMIAFRIAAASLLVAVALSLHHSDSVKVCGSAVGKLFQHPECEIDKCQDNWPPRTQMQRLLVVLCTGDRTLQNLMDLCCVSDAAKMRAIIDEVAAAPAPRVPAARVYAPRVPNVPHIQQKFEDIDDSMFAF</sequence>
<keyword evidence="1" id="KW-0732">Signal</keyword>
<keyword evidence="3" id="KW-1185">Reference proteome</keyword>
<dbReference type="AlphaFoldDB" id="A0AAN5DEC5"/>
<proteinExistence type="predicted"/>
<dbReference type="EMBL" id="BTRK01000006">
    <property type="protein sequence ID" value="GMR61613.1"/>
    <property type="molecule type" value="Genomic_DNA"/>
</dbReference>
<comment type="caution">
    <text evidence="2">The sequence shown here is derived from an EMBL/GenBank/DDBJ whole genome shotgun (WGS) entry which is preliminary data.</text>
</comment>
<reference evidence="3" key="1">
    <citation type="submission" date="2022-10" db="EMBL/GenBank/DDBJ databases">
        <title>Genome assembly of Pristionchus species.</title>
        <authorList>
            <person name="Yoshida K."/>
            <person name="Sommer R.J."/>
        </authorList>
    </citation>
    <scope>NUCLEOTIDE SEQUENCE [LARGE SCALE GENOMIC DNA]</scope>
    <source>
        <strain evidence="3">RS5460</strain>
    </source>
</reference>
<accession>A0AAN5DEC5</accession>
<protein>
    <submittedName>
        <fullName evidence="2">Uncharacterized protein</fullName>
    </submittedName>
</protein>
<organism evidence="2 3">
    <name type="scientific">Pristionchus mayeri</name>
    <dbReference type="NCBI Taxonomy" id="1317129"/>
    <lineage>
        <taxon>Eukaryota</taxon>
        <taxon>Metazoa</taxon>
        <taxon>Ecdysozoa</taxon>
        <taxon>Nematoda</taxon>
        <taxon>Chromadorea</taxon>
        <taxon>Rhabditida</taxon>
        <taxon>Rhabditina</taxon>
        <taxon>Diplogasteromorpha</taxon>
        <taxon>Diplogasteroidea</taxon>
        <taxon>Neodiplogasteridae</taxon>
        <taxon>Pristionchus</taxon>
    </lineage>
</organism>
<evidence type="ECO:0000313" key="2">
    <source>
        <dbReference type="EMBL" id="GMR61613.1"/>
    </source>
</evidence>
<evidence type="ECO:0000313" key="3">
    <source>
        <dbReference type="Proteomes" id="UP001328107"/>
    </source>
</evidence>